<dbReference type="HAMAP" id="MF_02129">
    <property type="entry name" value="L_carnitine_dehydrog"/>
    <property type="match status" value="1"/>
</dbReference>
<feature type="domain" description="3-hydroxyacyl-CoA dehydrogenase NAD binding" evidence="9">
    <location>
        <begin position="7"/>
        <end position="182"/>
    </location>
</feature>
<dbReference type="SUPFAM" id="SSF54637">
    <property type="entry name" value="Thioesterase/thiol ester dehydrase-isomerase"/>
    <property type="match status" value="1"/>
</dbReference>
<dbReference type="PANTHER" id="PTHR48075:SF5">
    <property type="entry name" value="3-HYDROXYBUTYRYL-COA DEHYDROGENASE"/>
    <property type="match status" value="1"/>
</dbReference>
<evidence type="ECO:0000259" key="9">
    <source>
        <dbReference type="Pfam" id="PF02737"/>
    </source>
</evidence>
<proteinExistence type="inferred from homology"/>
<evidence type="ECO:0000256" key="6">
    <source>
        <dbReference type="ARBA" id="ARBA00023027"/>
    </source>
</evidence>
<dbReference type="GO" id="GO:0070403">
    <property type="term" value="F:NAD+ binding"/>
    <property type="evidence" value="ECO:0007669"/>
    <property type="project" value="InterPro"/>
</dbReference>
<dbReference type="InterPro" id="IPR036291">
    <property type="entry name" value="NAD(P)-bd_dom_sf"/>
</dbReference>
<dbReference type="SUPFAM" id="SSF51735">
    <property type="entry name" value="NAD(P)-binding Rossmann-fold domains"/>
    <property type="match status" value="1"/>
</dbReference>
<dbReference type="GO" id="GO:0009437">
    <property type="term" value="P:carnitine metabolic process"/>
    <property type="evidence" value="ECO:0007669"/>
    <property type="project" value="UniProtKB-UniRule"/>
</dbReference>
<dbReference type="GO" id="GO:0006631">
    <property type="term" value="P:fatty acid metabolic process"/>
    <property type="evidence" value="ECO:0007669"/>
    <property type="project" value="InterPro"/>
</dbReference>
<dbReference type="AlphaFoldDB" id="A0A963Z356"/>
<evidence type="ECO:0000259" key="8">
    <source>
        <dbReference type="Pfam" id="PF00725"/>
    </source>
</evidence>
<dbReference type="PANTHER" id="PTHR48075">
    <property type="entry name" value="3-HYDROXYACYL-COA DEHYDROGENASE FAMILY PROTEIN"/>
    <property type="match status" value="1"/>
</dbReference>
<dbReference type="RefSeq" id="WP_227308302.1">
    <property type="nucleotide sequence ID" value="NZ_JAESVA010000005.1"/>
</dbReference>
<dbReference type="InterPro" id="IPR029069">
    <property type="entry name" value="HotDog_dom_sf"/>
</dbReference>
<dbReference type="EMBL" id="JAESVA010000005">
    <property type="protein sequence ID" value="MCB8881634.1"/>
    <property type="molecule type" value="Genomic_DNA"/>
</dbReference>
<dbReference type="InterPro" id="IPR006176">
    <property type="entry name" value="3-OHacyl-CoA_DH_NAD-bd"/>
</dbReference>
<dbReference type="InterPro" id="IPR008927">
    <property type="entry name" value="6-PGluconate_DH-like_C_sf"/>
</dbReference>
<dbReference type="Gene3D" id="3.10.129.10">
    <property type="entry name" value="Hotdog Thioesterase"/>
    <property type="match status" value="1"/>
</dbReference>
<name>A0A963Z356_9PROT</name>
<evidence type="ECO:0000313" key="10">
    <source>
        <dbReference type="EMBL" id="MCB8881634.1"/>
    </source>
</evidence>
<evidence type="ECO:0000256" key="1">
    <source>
        <dbReference type="ARBA" id="ARBA00004496"/>
    </source>
</evidence>
<dbReference type="Gene3D" id="3.40.50.720">
    <property type="entry name" value="NAD(P)-binding Rossmann-like Domain"/>
    <property type="match status" value="1"/>
</dbReference>
<keyword evidence="11" id="KW-1185">Reference proteome</keyword>
<dbReference type="Pfam" id="PF02737">
    <property type="entry name" value="3HCDH_N"/>
    <property type="match status" value="1"/>
</dbReference>
<keyword evidence="4 7" id="KW-0963">Cytoplasm</keyword>
<evidence type="ECO:0000256" key="2">
    <source>
        <dbReference type="ARBA" id="ARBA00004855"/>
    </source>
</evidence>
<dbReference type="GO" id="GO:0047728">
    <property type="term" value="F:carnitine 3-dehydrogenase activity"/>
    <property type="evidence" value="ECO:0007669"/>
    <property type="project" value="UniProtKB-UniRule"/>
</dbReference>
<evidence type="ECO:0000313" key="11">
    <source>
        <dbReference type="Proteomes" id="UP000721844"/>
    </source>
</evidence>
<comment type="pathway">
    <text evidence="2 7">Amine and polyamine metabolism; carnitine metabolism.</text>
</comment>
<dbReference type="CDD" id="cd00586">
    <property type="entry name" value="4HBT"/>
    <property type="match status" value="1"/>
</dbReference>
<dbReference type="InterPro" id="IPR026578">
    <property type="entry name" value="L-carnitine_dehydrogenase"/>
</dbReference>
<dbReference type="Proteomes" id="UP000721844">
    <property type="component" value="Unassembled WGS sequence"/>
</dbReference>
<keyword evidence="5 7" id="KW-0560">Oxidoreductase</keyword>
<sequence>MTAIRHCAIIGGGVIGGGWAARFLLAGLDVTVFDPHPEAERRLREMVKLAGRAWAKLIAAPLPPLGHLHVAVSLEEAVRDADLIQESAPEVEAIKQKILAEIDRFAKPDALICSSTSGLLPTQISAMMARPERFMVAHPFNPVYLLPLVELCGGEKTSADNIARAKAFFADIGMHPLHVRKEIDGFIADRLLEALWREALWLVHDGVATVAEVDDAIRFGAGMRWAFMGTFQIYRLAGGEAGMRHFMAQFGPTLKLPWTKLMDVPDFTDALVDLVAEQSDDQSGQWDFRALEAKRDDCLIGIMRSLKVQDFGAGATLAGFEKALRDRATDGDAEPLRLYEGQVPAEWIDYNGHMNESRYLEIFGYATDALLARIGMDDAMLEKGFSYYTVETHLRHLDEIKLGESYVATTQILAHDEKRIHIFHRLLHGDGRLLATAEQMMLCVDMKAHRATPAAPETLSVLQGLAAGHRALPMPDGAGRSIGQR</sequence>
<comment type="caution">
    <text evidence="10">The sequence shown here is derived from an EMBL/GenBank/DDBJ whole genome shotgun (WGS) entry which is preliminary data.</text>
</comment>
<evidence type="ECO:0000256" key="3">
    <source>
        <dbReference type="ARBA" id="ARBA00011738"/>
    </source>
</evidence>
<feature type="binding site" evidence="7">
    <location>
        <begin position="11"/>
        <end position="16"/>
    </location>
    <ligand>
        <name>NAD(+)</name>
        <dbReference type="ChEBI" id="CHEBI:57540"/>
    </ligand>
</feature>
<dbReference type="GO" id="GO:0005737">
    <property type="term" value="C:cytoplasm"/>
    <property type="evidence" value="ECO:0007669"/>
    <property type="project" value="UniProtKB-SubCell"/>
</dbReference>
<dbReference type="Pfam" id="PF00725">
    <property type="entry name" value="3HCDH"/>
    <property type="match status" value="1"/>
</dbReference>
<dbReference type="Pfam" id="PF13279">
    <property type="entry name" value="4HBT_2"/>
    <property type="match status" value="1"/>
</dbReference>
<gene>
    <name evidence="10" type="ORF">ACELLULO517_15400</name>
</gene>
<keyword evidence="6 7" id="KW-0520">NAD</keyword>
<accession>A0A963Z356</accession>
<comment type="similarity">
    <text evidence="7">Belongs to the 3-hydroxyacyl-CoA dehydrogenase family. L-carnitine dehydrogenase subfamily.</text>
</comment>
<comment type="function">
    <text evidence="7">Catalyzes the NAD(+)-dependent oxidation of L-carnitine to 3-dehydrocarnitine.</text>
</comment>
<comment type="subunit">
    <text evidence="3 7">Homodimer.</text>
</comment>
<dbReference type="InterPro" id="IPR006108">
    <property type="entry name" value="3HC_DH_C"/>
</dbReference>
<dbReference type="NCBIfam" id="NF005716">
    <property type="entry name" value="PRK07531.1"/>
    <property type="match status" value="1"/>
</dbReference>
<dbReference type="SUPFAM" id="SSF48179">
    <property type="entry name" value="6-phosphogluconate dehydrogenase C-terminal domain-like"/>
    <property type="match status" value="1"/>
</dbReference>
<evidence type="ECO:0000256" key="7">
    <source>
        <dbReference type="HAMAP-Rule" id="MF_02129"/>
    </source>
</evidence>
<dbReference type="EC" id="1.1.1.108" evidence="7"/>
<feature type="domain" description="3-hydroxyacyl-CoA dehydrogenase C-terminal" evidence="8">
    <location>
        <begin position="185"/>
        <end position="253"/>
    </location>
</feature>
<organism evidence="10 11">
    <name type="scientific">Acidisoma cellulosilyticum</name>
    <dbReference type="NCBI Taxonomy" id="2802395"/>
    <lineage>
        <taxon>Bacteria</taxon>
        <taxon>Pseudomonadati</taxon>
        <taxon>Pseudomonadota</taxon>
        <taxon>Alphaproteobacteria</taxon>
        <taxon>Acetobacterales</taxon>
        <taxon>Acidocellaceae</taxon>
        <taxon>Acidisoma</taxon>
    </lineage>
</organism>
<dbReference type="InterPro" id="IPR013328">
    <property type="entry name" value="6PGD_dom2"/>
</dbReference>
<evidence type="ECO:0000256" key="5">
    <source>
        <dbReference type="ARBA" id="ARBA00023002"/>
    </source>
</evidence>
<evidence type="ECO:0000256" key="4">
    <source>
        <dbReference type="ARBA" id="ARBA00022490"/>
    </source>
</evidence>
<comment type="catalytic activity">
    <reaction evidence="7">
        <text>carnitine + NAD(+) = 3-dehydrocarnitine + NADH + H(+)</text>
        <dbReference type="Rhea" id="RHEA:19265"/>
        <dbReference type="ChEBI" id="CHEBI:15378"/>
        <dbReference type="ChEBI" id="CHEBI:17126"/>
        <dbReference type="ChEBI" id="CHEBI:57540"/>
        <dbReference type="ChEBI" id="CHEBI:57885"/>
        <dbReference type="ChEBI" id="CHEBI:57945"/>
        <dbReference type="EC" id="1.1.1.108"/>
    </reaction>
</comment>
<comment type="subcellular location">
    <subcellularLocation>
        <location evidence="1 7">Cytoplasm</location>
    </subcellularLocation>
</comment>
<protein>
    <recommendedName>
        <fullName evidence="7">L-carnitine dehydrogenase</fullName>
        <shortName evidence="7">CDH</shortName>
        <shortName evidence="7">L-CDH</shortName>
        <ecNumber evidence="7">1.1.1.108</ecNumber>
    </recommendedName>
</protein>
<reference evidence="10 11" key="1">
    <citation type="journal article" date="2021" name="Microorganisms">
        <title>Acidisoma silvae sp. nov. and Acidisomacellulosilytica sp. nov., Two Acidophilic Bacteria Isolated from Decaying Wood, Hydrolyzing Cellulose and Producing Poly-3-hydroxybutyrate.</title>
        <authorList>
            <person name="Mieszkin S."/>
            <person name="Pouder E."/>
            <person name="Uroz S."/>
            <person name="Simon-Colin C."/>
            <person name="Alain K."/>
        </authorList>
    </citation>
    <scope>NUCLEOTIDE SEQUENCE [LARGE SCALE GENOMIC DNA]</scope>
    <source>
        <strain evidence="10 11">HW T5.17</strain>
    </source>
</reference>
<dbReference type="Gene3D" id="1.10.1040.10">
    <property type="entry name" value="N-(1-d-carboxylethyl)-l-norvaline Dehydrogenase, domain 2"/>
    <property type="match status" value="1"/>
</dbReference>